<comment type="similarity">
    <text evidence="2 6">Belongs to the FliS family.</text>
</comment>
<dbReference type="Proteomes" id="UP001139353">
    <property type="component" value="Unassembled WGS sequence"/>
</dbReference>
<proteinExistence type="inferred from homology"/>
<name>A0A9X1YDU0_9BURK</name>
<comment type="caution">
    <text evidence="7">The sequence shown here is derived from an EMBL/GenBank/DDBJ whole genome shotgun (WGS) entry which is preliminary data.</text>
</comment>
<evidence type="ECO:0000256" key="2">
    <source>
        <dbReference type="ARBA" id="ARBA00008787"/>
    </source>
</evidence>
<dbReference type="PIRSF" id="PIRSF039090">
    <property type="entry name" value="Flis"/>
    <property type="match status" value="1"/>
</dbReference>
<reference evidence="7" key="1">
    <citation type="submission" date="2021-11" db="EMBL/GenBank/DDBJ databases">
        <title>BS-T2-15 a new species belonging to the Comamonadaceae family isolated from the soil of a French oak forest.</title>
        <authorList>
            <person name="Mieszkin S."/>
            <person name="Alain K."/>
        </authorList>
    </citation>
    <scope>NUCLEOTIDE SEQUENCE</scope>
    <source>
        <strain evidence="7">BS-T2-15</strain>
    </source>
</reference>
<dbReference type="GO" id="GO:0044780">
    <property type="term" value="P:bacterial-type flagellum assembly"/>
    <property type="evidence" value="ECO:0007669"/>
    <property type="project" value="InterPro"/>
</dbReference>
<dbReference type="AlphaFoldDB" id="A0A9X1YDU0"/>
<organism evidence="7 8">
    <name type="scientific">Scleromatobacter humisilvae</name>
    <dbReference type="NCBI Taxonomy" id="2897159"/>
    <lineage>
        <taxon>Bacteria</taxon>
        <taxon>Pseudomonadati</taxon>
        <taxon>Pseudomonadota</taxon>
        <taxon>Betaproteobacteria</taxon>
        <taxon>Burkholderiales</taxon>
        <taxon>Sphaerotilaceae</taxon>
        <taxon>Scleromatobacter</taxon>
    </lineage>
</organism>
<evidence type="ECO:0000256" key="6">
    <source>
        <dbReference type="PIRNR" id="PIRNR039090"/>
    </source>
</evidence>
<keyword evidence="8" id="KW-1185">Reference proteome</keyword>
<dbReference type="InterPro" id="IPR036584">
    <property type="entry name" value="FliS_sf"/>
</dbReference>
<dbReference type="InterPro" id="IPR003713">
    <property type="entry name" value="FliS"/>
</dbReference>
<evidence type="ECO:0000313" key="8">
    <source>
        <dbReference type="Proteomes" id="UP001139353"/>
    </source>
</evidence>
<dbReference type="Gene3D" id="1.20.120.340">
    <property type="entry name" value="Flagellar protein FliS"/>
    <property type="match status" value="1"/>
</dbReference>
<comment type="subcellular location">
    <subcellularLocation>
        <location evidence="1 6">Cytoplasm</location>
        <location evidence="1 6">Cytosol</location>
    </subcellularLocation>
</comment>
<accession>A0A9X1YDU0</accession>
<dbReference type="Pfam" id="PF02561">
    <property type="entry name" value="FliS"/>
    <property type="match status" value="1"/>
</dbReference>
<keyword evidence="3 6" id="KW-0963">Cytoplasm</keyword>
<sequence length="144" mass="15252">MFTAAPPSAFGRSHGFANAYARVGVETSVNSASAHKLIELLFNGFMDAITLARGAMRAKQIEAKGNAIGRAARIVEEGLKAGLNLEAGGRLAEDLSALYAYVSLRLLQANLRNDESALDECVRLIGPLRDAWVAIGPQVEAGNL</sequence>
<dbReference type="SUPFAM" id="SSF101116">
    <property type="entry name" value="Flagellar export chaperone FliS"/>
    <property type="match status" value="1"/>
</dbReference>
<evidence type="ECO:0000256" key="3">
    <source>
        <dbReference type="ARBA" id="ARBA00022490"/>
    </source>
</evidence>
<keyword evidence="7" id="KW-0966">Cell projection</keyword>
<gene>
    <name evidence="7" type="primary">fliS</name>
    <name evidence="7" type="ORF">LPC04_03145</name>
</gene>
<dbReference type="EMBL" id="JAJLJH010000001">
    <property type="protein sequence ID" value="MCK9684699.1"/>
    <property type="molecule type" value="Genomic_DNA"/>
</dbReference>
<evidence type="ECO:0000256" key="4">
    <source>
        <dbReference type="ARBA" id="ARBA00022795"/>
    </source>
</evidence>
<dbReference type="GO" id="GO:0005829">
    <property type="term" value="C:cytosol"/>
    <property type="evidence" value="ECO:0007669"/>
    <property type="project" value="UniProtKB-SubCell"/>
</dbReference>
<evidence type="ECO:0000313" key="7">
    <source>
        <dbReference type="EMBL" id="MCK9684699.1"/>
    </source>
</evidence>
<dbReference type="GO" id="GO:0071973">
    <property type="term" value="P:bacterial-type flagellum-dependent cell motility"/>
    <property type="evidence" value="ECO:0007669"/>
    <property type="project" value="TreeGrafter"/>
</dbReference>
<evidence type="ECO:0000256" key="5">
    <source>
        <dbReference type="ARBA" id="ARBA00023186"/>
    </source>
</evidence>
<keyword evidence="7" id="KW-0969">Cilium</keyword>
<dbReference type="CDD" id="cd16098">
    <property type="entry name" value="FliS"/>
    <property type="match status" value="1"/>
</dbReference>
<dbReference type="PANTHER" id="PTHR34773:SF1">
    <property type="entry name" value="FLAGELLAR SECRETION CHAPERONE FLIS"/>
    <property type="match status" value="1"/>
</dbReference>
<protein>
    <recommendedName>
        <fullName evidence="6">Flagellar secretion chaperone FliS</fullName>
    </recommendedName>
</protein>
<keyword evidence="7" id="KW-0282">Flagellum</keyword>
<keyword evidence="5" id="KW-0143">Chaperone</keyword>
<keyword evidence="4 6" id="KW-1005">Bacterial flagellum biogenesis</keyword>
<evidence type="ECO:0000256" key="1">
    <source>
        <dbReference type="ARBA" id="ARBA00004514"/>
    </source>
</evidence>
<dbReference type="NCBIfam" id="TIGR00208">
    <property type="entry name" value="fliS"/>
    <property type="match status" value="1"/>
</dbReference>
<dbReference type="PANTHER" id="PTHR34773">
    <property type="entry name" value="FLAGELLAR SECRETION CHAPERONE FLIS"/>
    <property type="match status" value="1"/>
</dbReference>